<organism evidence="1 2">
    <name type="scientific">Cuscuta campestris</name>
    <dbReference type="NCBI Taxonomy" id="132261"/>
    <lineage>
        <taxon>Eukaryota</taxon>
        <taxon>Viridiplantae</taxon>
        <taxon>Streptophyta</taxon>
        <taxon>Embryophyta</taxon>
        <taxon>Tracheophyta</taxon>
        <taxon>Spermatophyta</taxon>
        <taxon>Magnoliopsida</taxon>
        <taxon>eudicotyledons</taxon>
        <taxon>Gunneridae</taxon>
        <taxon>Pentapetalae</taxon>
        <taxon>asterids</taxon>
        <taxon>lamiids</taxon>
        <taxon>Solanales</taxon>
        <taxon>Convolvulaceae</taxon>
        <taxon>Cuscuteae</taxon>
        <taxon>Cuscuta</taxon>
        <taxon>Cuscuta subgen. Grammica</taxon>
        <taxon>Cuscuta sect. Cleistogrammica</taxon>
    </lineage>
</organism>
<accession>A0A484M1K4</accession>
<evidence type="ECO:0000313" key="2">
    <source>
        <dbReference type="Proteomes" id="UP000595140"/>
    </source>
</evidence>
<gene>
    <name evidence="1" type="ORF">CCAM_LOCUS24271</name>
</gene>
<sequence>MCSSSSLEWPVFAESNIPTRLAIPISPNTTARDFMRVFERAHLNCFPEHGEIVANGLMVQRKSNLYHLSDTLPLKHAFQHTKGDWFLQVRVCNPSIADPIGSPEVTKDFSTDDKPHILSDEKFNYDALSESMSVSGIITKYFSSYDEVNSTSVFSYSKVEGEQTENPFLKTEDNRLGFDICTPPPFSLRIPPVIQSVPLASESVSVVSSKGKKAEIGKRLLTATKSLGLNVSNRSPGLPLNRILAYEITDEDE</sequence>
<dbReference type="Proteomes" id="UP000595140">
    <property type="component" value="Unassembled WGS sequence"/>
</dbReference>
<protein>
    <submittedName>
        <fullName evidence="1">Uncharacterized protein</fullName>
    </submittedName>
</protein>
<reference evidence="1 2" key="1">
    <citation type="submission" date="2018-04" db="EMBL/GenBank/DDBJ databases">
        <authorList>
            <person name="Vogel A."/>
        </authorList>
    </citation>
    <scope>NUCLEOTIDE SEQUENCE [LARGE SCALE GENOMIC DNA]</scope>
</reference>
<keyword evidence="2" id="KW-1185">Reference proteome</keyword>
<dbReference type="OrthoDB" id="1093005at2759"/>
<name>A0A484M1K4_9ASTE</name>
<dbReference type="EMBL" id="OOIL02002358">
    <property type="protein sequence ID" value="VFQ82495.1"/>
    <property type="molecule type" value="Genomic_DNA"/>
</dbReference>
<evidence type="ECO:0000313" key="1">
    <source>
        <dbReference type="EMBL" id="VFQ82495.1"/>
    </source>
</evidence>
<dbReference type="AlphaFoldDB" id="A0A484M1K4"/>
<proteinExistence type="predicted"/>